<comment type="similarity">
    <text evidence="1">Belongs to the AfsR/DnrI/RedD regulatory family.</text>
</comment>
<reference evidence="9" key="1">
    <citation type="journal article" date="2021" name="Curr. Microbiol.">
        <title>Complete genome of nocamycin-producing strain Saccharothrix syringae NRRL B-16468 reveals the biosynthetic potential for secondary metabolites.</title>
        <authorList>
            <person name="Mo X."/>
            <person name="Yang S."/>
        </authorList>
    </citation>
    <scope>NUCLEOTIDE SEQUENCE [LARGE SCALE GENOMIC DNA]</scope>
    <source>
        <strain evidence="9">ATCC 51364 / DSM 43886 / JCM 6844 / KCTC 9398 / NBRC 14523 / NRRL B-16468 / INA 2240</strain>
    </source>
</reference>
<feature type="domain" description="OmpR/PhoB-type" evidence="7">
    <location>
        <begin position="1"/>
        <end position="94"/>
    </location>
</feature>
<evidence type="ECO:0000313" key="8">
    <source>
        <dbReference type="EMBL" id="QFZ20128.1"/>
    </source>
</evidence>
<dbReference type="RefSeq" id="WP_051767044.1">
    <property type="nucleotide sequence ID" value="NZ_CP034550.1"/>
</dbReference>
<evidence type="ECO:0000256" key="6">
    <source>
        <dbReference type="SAM" id="MobiDB-lite"/>
    </source>
</evidence>
<dbReference type="EMBL" id="CP034550">
    <property type="protein sequence ID" value="QFZ20128.1"/>
    <property type="molecule type" value="Genomic_DNA"/>
</dbReference>
<dbReference type="PANTHER" id="PTHR35807:SF1">
    <property type="entry name" value="TRANSCRIPTIONAL REGULATOR REDD"/>
    <property type="match status" value="1"/>
</dbReference>
<dbReference type="GO" id="GO:0000160">
    <property type="term" value="P:phosphorelay signal transduction system"/>
    <property type="evidence" value="ECO:0007669"/>
    <property type="project" value="InterPro"/>
</dbReference>
<protein>
    <submittedName>
        <fullName evidence="8">AfsR/SARP family transcriptional regulator</fullName>
    </submittedName>
</protein>
<dbReference type="Proteomes" id="UP000325787">
    <property type="component" value="Chromosome"/>
</dbReference>
<dbReference type="InterPro" id="IPR011990">
    <property type="entry name" value="TPR-like_helical_dom_sf"/>
</dbReference>
<name>A0A5Q0H1P3_SACSY</name>
<feature type="region of interest" description="Disordered" evidence="6">
    <location>
        <begin position="479"/>
        <end position="507"/>
    </location>
</feature>
<dbReference type="Gene3D" id="1.25.40.10">
    <property type="entry name" value="Tetratricopeptide repeat domain"/>
    <property type="match status" value="1"/>
</dbReference>
<evidence type="ECO:0000313" key="9">
    <source>
        <dbReference type="Proteomes" id="UP000325787"/>
    </source>
</evidence>
<dbReference type="KEGG" id="ssyi:EKG83_24335"/>
<dbReference type="AlphaFoldDB" id="A0A5Q0H1P3"/>
<keyword evidence="2" id="KW-0805">Transcription regulation</keyword>
<dbReference type="SUPFAM" id="SSF52540">
    <property type="entry name" value="P-loop containing nucleoside triphosphate hydrolases"/>
    <property type="match status" value="1"/>
</dbReference>
<dbReference type="Gene3D" id="3.40.50.300">
    <property type="entry name" value="P-loop containing nucleotide triphosphate hydrolases"/>
    <property type="match status" value="1"/>
</dbReference>
<gene>
    <name evidence="8" type="ORF">EKG83_24335</name>
</gene>
<feature type="compositionally biased region" description="Basic residues" evidence="6">
    <location>
        <begin position="490"/>
        <end position="507"/>
    </location>
</feature>
<dbReference type="OrthoDB" id="3697347at2"/>
<organism evidence="8 9">
    <name type="scientific">Saccharothrix syringae</name>
    <name type="common">Nocardiopsis syringae</name>
    <dbReference type="NCBI Taxonomy" id="103733"/>
    <lineage>
        <taxon>Bacteria</taxon>
        <taxon>Bacillati</taxon>
        <taxon>Actinomycetota</taxon>
        <taxon>Actinomycetes</taxon>
        <taxon>Pseudonocardiales</taxon>
        <taxon>Pseudonocardiaceae</taxon>
        <taxon>Saccharothrix</taxon>
    </lineage>
</organism>
<proteinExistence type="inferred from homology"/>
<dbReference type="GO" id="GO:0006355">
    <property type="term" value="P:regulation of DNA-templated transcription"/>
    <property type="evidence" value="ECO:0007669"/>
    <property type="project" value="InterPro"/>
</dbReference>
<evidence type="ECO:0000256" key="2">
    <source>
        <dbReference type="ARBA" id="ARBA00023015"/>
    </source>
</evidence>
<keyword evidence="3 5" id="KW-0238">DNA-binding</keyword>
<evidence type="ECO:0000256" key="1">
    <source>
        <dbReference type="ARBA" id="ARBA00005820"/>
    </source>
</evidence>
<keyword evidence="4" id="KW-0804">Transcription</keyword>
<dbReference type="Pfam" id="PF03704">
    <property type="entry name" value="BTAD"/>
    <property type="match status" value="1"/>
</dbReference>
<dbReference type="GO" id="GO:0003677">
    <property type="term" value="F:DNA binding"/>
    <property type="evidence" value="ECO:0007669"/>
    <property type="project" value="UniProtKB-UniRule"/>
</dbReference>
<dbReference type="InterPro" id="IPR016032">
    <property type="entry name" value="Sig_transdc_resp-reg_C-effctor"/>
</dbReference>
<evidence type="ECO:0000256" key="3">
    <source>
        <dbReference type="ARBA" id="ARBA00023125"/>
    </source>
</evidence>
<keyword evidence="9" id="KW-1185">Reference proteome</keyword>
<evidence type="ECO:0000259" key="7">
    <source>
        <dbReference type="PROSITE" id="PS51755"/>
    </source>
</evidence>
<dbReference type="SUPFAM" id="SSF48452">
    <property type="entry name" value="TPR-like"/>
    <property type="match status" value="1"/>
</dbReference>
<dbReference type="Pfam" id="PF00486">
    <property type="entry name" value="Trans_reg_C"/>
    <property type="match status" value="1"/>
</dbReference>
<dbReference type="InterPro" id="IPR036388">
    <property type="entry name" value="WH-like_DNA-bd_sf"/>
</dbReference>
<dbReference type="InterPro" id="IPR051677">
    <property type="entry name" value="AfsR-DnrI-RedD_regulator"/>
</dbReference>
<accession>A0A5Q0H1P3</accession>
<dbReference type="SUPFAM" id="SSF46894">
    <property type="entry name" value="C-terminal effector domain of the bipartite response regulators"/>
    <property type="match status" value="1"/>
</dbReference>
<feature type="DNA-binding region" description="OmpR/PhoB-type" evidence="5">
    <location>
        <begin position="1"/>
        <end position="94"/>
    </location>
</feature>
<evidence type="ECO:0000256" key="4">
    <source>
        <dbReference type="ARBA" id="ARBA00023163"/>
    </source>
</evidence>
<dbReference type="InterPro" id="IPR027417">
    <property type="entry name" value="P-loop_NTPase"/>
</dbReference>
<dbReference type="PANTHER" id="PTHR35807">
    <property type="entry name" value="TRANSCRIPTIONAL REGULATOR REDD-RELATED"/>
    <property type="match status" value="1"/>
</dbReference>
<dbReference type="CDD" id="cd15831">
    <property type="entry name" value="BTAD"/>
    <property type="match status" value="1"/>
</dbReference>
<dbReference type="Gene3D" id="1.10.10.10">
    <property type="entry name" value="Winged helix-like DNA-binding domain superfamily/Winged helix DNA-binding domain"/>
    <property type="match status" value="1"/>
</dbReference>
<dbReference type="InterPro" id="IPR005158">
    <property type="entry name" value="BTAD"/>
</dbReference>
<dbReference type="PROSITE" id="PS51755">
    <property type="entry name" value="OMPR_PHOB"/>
    <property type="match status" value="1"/>
</dbReference>
<dbReference type="SMART" id="SM01043">
    <property type="entry name" value="BTAD"/>
    <property type="match status" value="1"/>
</dbReference>
<dbReference type="SMART" id="SM00862">
    <property type="entry name" value="Trans_reg_C"/>
    <property type="match status" value="1"/>
</dbReference>
<dbReference type="InterPro" id="IPR001867">
    <property type="entry name" value="OmpR/PhoB-type_DNA-bd"/>
</dbReference>
<evidence type="ECO:0000256" key="5">
    <source>
        <dbReference type="PROSITE-ProRule" id="PRU01091"/>
    </source>
</evidence>
<sequence>MGVELRLLGDVSCLVRGIALDVGHRRQRSVLAALLVDANRPVPVDALIDRIWAEKPPVRVRTTLYGYVHHLRRALDATAEARVVSRPEGYCLAVDPAAVDVHRFRQLAERARADDDQALFDAALGLWRGEPFAGLESPWFDAVREHLLQERLAVEMDRNDAALRGGRHHRLLPTLFAMAEEHPLDERLAHQFMLAAYRSGRQDEALRRFDAIRARLADELGTDPGSTLRALHHRILTGDPELRQQVVARRPVPRQLPTPPRLFVGRTDELGALDRCLTAGSDACPAAAIAVVHGPRGIGKTALALRWAQARTHLFPDGQLYADLGGAHGDPAAALRGFLDALGVAPGAVPPDPGVRAALYRSLVAGRRVLVMVDDVADCGQVLPLLPGSAANTVLITSPAPLTDLVATHGAHCVGLGALGHGESRQLLAGHLGEQRVAAEPAAVVAVLSRSAGVPSALSRAAARALARPDLRLSAVDAEFDRPSTGHTTTLRRRVRRRPATLSPRRS</sequence>